<gene>
    <name evidence="2" type="ORF">QRX50_39060</name>
</gene>
<dbReference type="InterPro" id="IPR002509">
    <property type="entry name" value="NODB_dom"/>
</dbReference>
<dbReference type="Gene3D" id="3.20.20.370">
    <property type="entry name" value="Glycoside hydrolase/deacetylase"/>
    <property type="match status" value="1"/>
</dbReference>
<dbReference type="KEGG" id="acab:QRX50_39060"/>
<name>A0A9Y2MTZ6_9PSEU</name>
<proteinExistence type="predicted"/>
<reference evidence="2 3" key="1">
    <citation type="submission" date="2023-06" db="EMBL/GenBank/DDBJ databases">
        <authorList>
            <person name="Oyuntsetseg B."/>
            <person name="Kim S.B."/>
        </authorList>
    </citation>
    <scope>NUCLEOTIDE SEQUENCE [LARGE SCALE GENOMIC DNA]</scope>
    <source>
        <strain evidence="2 3">2-15</strain>
    </source>
</reference>
<dbReference type="RefSeq" id="WP_285968089.1">
    <property type="nucleotide sequence ID" value="NZ_CP127294.1"/>
</dbReference>
<feature type="domain" description="NodB homology" evidence="1">
    <location>
        <begin position="3"/>
        <end position="261"/>
    </location>
</feature>
<dbReference type="GO" id="GO:0005975">
    <property type="term" value="P:carbohydrate metabolic process"/>
    <property type="evidence" value="ECO:0007669"/>
    <property type="project" value="InterPro"/>
</dbReference>
<organism evidence="2 3">
    <name type="scientific">Amycolatopsis carbonis</name>
    <dbReference type="NCBI Taxonomy" id="715471"/>
    <lineage>
        <taxon>Bacteria</taxon>
        <taxon>Bacillati</taxon>
        <taxon>Actinomycetota</taxon>
        <taxon>Actinomycetes</taxon>
        <taxon>Pseudonocardiales</taxon>
        <taxon>Pseudonocardiaceae</taxon>
        <taxon>Amycolatopsis</taxon>
    </lineage>
</organism>
<dbReference type="Proteomes" id="UP001236014">
    <property type="component" value="Chromosome"/>
</dbReference>
<keyword evidence="3" id="KW-1185">Reference proteome</keyword>
<dbReference type="PANTHER" id="PTHR47561">
    <property type="entry name" value="POLYSACCHARIDE DEACETYLASE FAMILY PROTEIN (AFU_ORTHOLOGUE AFUA_6G05030)"/>
    <property type="match status" value="1"/>
</dbReference>
<dbReference type="Pfam" id="PF01522">
    <property type="entry name" value="Polysacc_deac_1"/>
    <property type="match status" value="1"/>
</dbReference>
<dbReference type="InterPro" id="IPR011330">
    <property type="entry name" value="Glyco_hydro/deAcase_b/a-brl"/>
</dbReference>
<dbReference type="AlphaFoldDB" id="A0A9Y2MTZ6"/>
<dbReference type="PROSITE" id="PS51677">
    <property type="entry name" value="NODB"/>
    <property type="match status" value="1"/>
</dbReference>
<dbReference type="PANTHER" id="PTHR47561:SF1">
    <property type="entry name" value="POLYSACCHARIDE DEACETYLASE FAMILY PROTEIN (AFU_ORTHOLOGUE AFUA_6G05030)"/>
    <property type="match status" value="1"/>
</dbReference>
<sequence length="277" mass="30432">MSPTVCLTFDFDAISLWIARGQVTPGPVSRGEFGAYAIGRILDLLGRHSVPSTFFIPGHTLETYPAQCSAVAAAGHEIALHGYAHEPVSTLDRDAELAVNRRSAALIEELTGAPPAGHRTPSWDFTDNTIEILGELGVEYDSSLMGTDFEPYFARSGDFNDPDRAYRFGAASSIVELPVSWTLDDYPHLEYLRLPQGVMPGLQDADAMFERFLRDVRYMTETVPDGVVTVTLHPQVVGRGARMAALERFVVGCRALGVAFERCVDVARRFRPVLEGR</sequence>
<evidence type="ECO:0000313" key="3">
    <source>
        <dbReference type="Proteomes" id="UP001236014"/>
    </source>
</evidence>
<dbReference type="InterPro" id="IPR037950">
    <property type="entry name" value="PgdA-like"/>
</dbReference>
<dbReference type="CDD" id="cd10938">
    <property type="entry name" value="CE4_HpPgdA_like"/>
    <property type="match status" value="1"/>
</dbReference>
<dbReference type="SUPFAM" id="SSF88713">
    <property type="entry name" value="Glycoside hydrolase/deacetylase"/>
    <property type="match status" value="1"/>
</dbReference>
<dbReference type="GO" id="GO:0016810">
    <property type="term" value="F:hydrolase activity, acting on carbon-nitrogen (but not peptide) bonds"/>
    <property type="evidence" value="ECO:0007669"/>
    <property type="project" value="InterPro"/>
</dbReference>
<dbReference type="EMBL" id="CP127294">
    <property type="protein sequence ID" value="WIX77348.1"/>
    <property type="molecule type" value="Genomic_DNA"/>
</dbReference>
<evidence type="ECO:0000259" key="1">
    <source>
        <dbReference type="PROSITE" id="PS51677"/>
    </source>
</evidence>
<protein>
    <submittedName>
        <fullName evidence="2">Polysaccharide deacetylase</fullName>
    </submittedName>
</protein>
<evidence type="ECO:0000313" key="2">
    <source>
        <dbReference type="EMBL" id="WIX77348.1"/>
    </source>
</evidence>
<accession>A0A9Y2MTZ6</accession>